<dbReference type="InterPro" id="IPR020472">
    <property type="entry name" value="WD40_PAC1"/>
</dbReference>
<keyword evidence="2 7" id="KW-0479">Metal-binding</keyword>
<keyword evidence="5 7" id="KW-0862">Zinc</keyword>
<keyword evidence="10" id="KW-1185">Reference proteome</keyword>
<dbReference type="PROSITE" id="PS50294">
    <property type="entry name" value="WD_REPEATS_REGION"/>
    <property type="match status" value="2"/>
</dbReference>
<keyword evidence="1 6" id="KW-0853">WD repeat</keyword>
<evidence type="ECO:0000256" key="3">
    <source>
        <dbReference type="ARBA" id="ARBA00022737"/>
    </source>
</evidence>
<evidence type="ECO:0000313" key="9">
    <source>
        <dbReference type="EnsemblPlants" id="Kaladp0039s0468.1.v1.1"/>
    </source>
</evidence>
<dbReference type="PROSITE" id="PS50103">
    <property type="entry name" value="ZF_C3H1"/>
    <property type="match status" value="1"/>
</dbReference>
<dbReference type="InterPro" id="IPR041367">
    <property type="entry name" value="Znf-CCCH_4"/>
</dbReference>
<dbReference type="EnsemblPlants" id="Kaladp0039s0468.1.v1.1">
    <property type="protein sequence ID" value="Kaladp0039s0468.1.v1.1"/>
    <property type="gene ID" value="Kaladp0039s0468.v1.1"/>
</dbReference>
<dbReference type="Pfam" id="PF18044">
    <property type="entry name" value="zf-CCCH_4"/>
    <property type="match status" value="1"/>
</dbReference>
<evidence type="ECO:0000256" key="5">
    <source>
        <dbReference type="ARBA" id="ARBA00022833"/>
    </source>
</evidence>
<dbReference type="InterPro" id="IPR001680">
    <property type="entry name" value="WD40_rpt"/>
</dbReference>
<dbReference type="Gramene" id="Kaladp0039s0468.1.v1.1">
    <property type="protein sequence ID" value="Kaladp0039s0468.1.v1.1"/>
    <property type="gene ID" value="Kaladp0039s0468.v1.1"/>
</dbReference>
<feature type="repeat" description="WD" evidence="6">
    <location>
        <begin position="212"/>
        <end position="241"/>
    </location>
</feature>
<keyword evidence="3" id="KW-0677">Repeat</keyword>
<dbReference type="PROSITE" id="PS00678">
    <property type="entry name" value="WD_REPEATS_1"/>
    <property type="match status" value="1"/>
</dbReference>
<dbReference type="InterPro" id="IPR015943">
    <property type="entry name" value="WD40/YVTN_repeat-like_dom_sf"/>
</dbReference>
<evidence type="ECO:0000313" key="10">
    <source>
        <dbReference type="Proteomes" id="UP000594263"/>
    </source>
</evidence>
<sequence>MATTTRMCGSRSWRRDVPKHQADKFTATRDVKSRINKQQKQEDRLAVCTYWMSDRCVYGENCRYLHSWVLGDGVARIAQLRGHKQAVSGINLPSCSDKLFTGSGDGTLRLWDCSTGKCDEKENVFSMGTEVGCLISEGPLVFIGVLNAIWNGDILAWKPCLETQTFKLVAKLSGHTKAALSLSVGGDRLYSGSADDTIRVWDIHTLQCIQTLSGHSGPVTCLVCWDSYLISGSLDATLKVWVCEQDGNIKEFYCHKEQRGILALNGVTGLGADAKPILSASCKDGSVHLYNLPTFHECGRLFTRQDVRSIQICEARGLIFTGDSSGNVDVWRWLGQPSRIVRHGK</sequence>
<dbReference type="GO" id="GO:0008270">
    <property type="term" value="F:zinc ion binding"/>
    <property type="evidence" value="ECO:0007669"/>
    <property type="project" value="UniProtKB-KW"/>
</dbReference>
<dbReference type="OMA" id="IQICEAR"/>
<name>A0A7N0TLX0_KALFE</name>
<dbReference type="SMART" id="SM00356">
    <property type="entry name" value="ZnF_C3H1"/>
    <property type="match status" value="1"/>
</dbReference>
<evidence type="ECO:0000256" key="2">
    <source>
        <dbReference type="ARBA" id="ARBA00022723"/>
    </source>
</evidence>
<evidence type="ECO:0000256" key="4">
    <source>
        <dbReference type="ARBA" id="ARBA00022771"/>
    </source>
</evidence>
<dbReference type="PANTHER" id="PTHR44489">
    <property type="match status" value="1"/>
</dbReference>
<dbReference type="InterPro" id="IPR036322">
    <property type="entry name" value="WD40_repeat_dom_sf"/>
</dbReference>
<keyword evidence="4 7" id="KW-0863">Zinc-finger</keyword>
<protein>
    <recommendedName>
        <fullName evidence="8">C3H1-type domain-containing protein</fullName>
    </recommendedName>
</protein>
<dbReference type="InterPro" id="IPR036855">
    <property type="entry name" value="Znf_CCCH_sf"/>
</dbReference>
<dbReference type="InterPro" id="IPR019775">
    <property type="entry name" value="WD40_repeat_CS"/>
</dbReference>
<dbReference type="Proteomes" id="UP000594263">
    <property type="component" value="Unplaced"/>
</dbReference>
<reference evidence="9" key="1">
    <citation type="submission" date="2021-01" db="UniProtKB">
        <authorList>
            <consortium name="EnsemblPlants"/>
        </authorList>
    </citation>
    <scope>IDENTIFICATION</scope>
</reference>
<dbReference type="InterPro" id="IPR000571">
    <property type="entry name" value="Znf_CCCH"/>
</dbReference>
<dbReference type="Gene3D" id="2.30.30.1190">
    <property type="match status" value="1"/>
</dbReference>
<evidence type="ECO:0000256" key="1">
    <source>
        <dbReference type="ARBA" id="ARBA00022574"/>
    </source>
</evidence>
<dbReference type="PROSITE" id="PS50082">
    <property type="entry name" value="WD_REPEATS_2"/>
    <property type="match status" value="3"/>
</dbReference>
<accession>A0A7N0TLX0</accession>
<feature type="domain" description="C3H1-type" evidence="8">
    <location>
        <begin position="42"/>
        <end position="69"/>
    </location>
</feature>
<dbReference type="SUPFAM" id="SSF50978">
    <property type="entry name" value="WD40 repeat-like"/>
    <property type="match status" value="1"/>
</dbReference>
<evidence type="ECO:0000256" key="6">
    <source>
        <dbReference type="PROSITE-ProRule" id="PRU00221"/>
    </source>
</evidence>
<dbReference type="PRINTS" id="PR00320">
    <property type="entry name" value="GPROTEINBRPT"/>
</dbReference>
<dbReference type="PANTHER" id="PTHR44489:SF1">
    <property type="entry name" value="ZINC FINGER CCCH DOMAIN-CONTAINING PROTEIN 63"/>
    <property type="match status" value="1"/>
</dbReference>
<feature type="repeat" description="WD" evidence="6">
    <location>
        <begin position="80"/>
        <end position="121"/>
    </location>
</feature>
<dbReference type="Gene3D" id="2.130.10.10">
    <property type="entry name" value="YVTN repeat-like/Quinoprotein amine dehydrogenase"/>
    <property type="match status" value="2"/>
</dbReference>
<feature type="repeat" description="WD" evidence="6">
    <location>
        <begin position="172"/>
        <end position="211"/>
    </location>
</feature>
<dbReference type="SUPFAM" id="SSF90229">
    <property type="entry name" value="CCCH zinc finger"/>
    <property type="match status" value="1"/>
</dbReference>
<evidence type="ECO:0000259" key="8">
    <source>
        <dbReference type="PROSITE" id="PS50103"/>
    </source>
</evidence>
<dbReference type="SMART" id="SM00320">
    <property type="entry name" value="WD40"/>
    <property type="match status" value="5"/>
</dbReference>
<evidence type="ECO:0000256" key="7">
    <source>
        <dbReference type="PROSITE-ProRule" id="PRU00723"/>
    </source>
</evidence>
<dbReference type="Pfam" id="PF00400">
    <property type="entry name" value="WD40"/>
    <property type="match status" value="3"/>
</dbReference>
<proteinExistence type="predicted"/>
<feature type="zinc finger region" description="C3H1-type" evidence="7">
    <location>
        <begin position="42"/>
        <end position="69"/>
    </location>
</feature>
<dbReference type="AlphaFoldDB" id="A0A7N0TLX0"/>
<dbReference type="InterPro" id="IPR044715">
    <property type="entry name" value="WDR86-like"/>
</dbReference>
<organism evidence="9 10">
    <name type="scientific">Kalanchoe fedtschenkoi</name>
    <name type="common">Lavender scallops</name>
    <name type="synonym">South American air plant</name>
    <dbReference type="NCBI Taxonomy" id="63787"/>
    <lineage>
        <taxon>Eukaryota</taxon>
        <taxon>Viridiplantae</taxon>
        <taxon>Streptophyta</taxon>
        <taxon>Embryophyta</taxon>
        <taxon>Tracheophyta</taxon>
        <taxon>Spermatophyta</taxon>
        <taxon>Magnoliopsida</taxon>
        <taxon>eudicotyledons</taxon>
        <taxon>Gunneridae</taxon>
        <taxon>Pentapetalae</taxon>
        <taxon>Saxifragales</taxon>
        <taxon>Crassulaceae</taxon>
        <taxon>Kalanchoe</taxon>
    </lineage>
</organism>